<keyword evidence="4" id="KW-1185">Reference proteome</keyword>
<dbReference type="Pfam" id="PF20263">
    <property type="entry name" value="LYRM2-like"/>
    <property type="match status" value="1"/>
</dbReference>
<dbReference type="InterPro" id="IPR046896">
    <property type="entry name" value="Cup1-like_N"/>
</dbReference>
<name>A0ABR4CLJ8_9HELO</name>
<evidence type="ECO:0000313" key="3">
    <source>
        <dbReference type="EMBL" id="KAL2070813.1"/>
    </source>
</evidence>
<accession>A0ABR4CLJ8</accession>
<reference evidence="3 4" key="1">
    <citation type="journal article" date="2024" name="Commun. Biol.">
        <title>Comparative genomic analysis of thermophilic fungi reveals convergent evolutionary adaptations and gene losses.</title>
        <authorList>
            <person name="Steindorff A.S."/>
            <person name="Aguilar-Pontes M.V."/>
            <person name="Robinson A.J."/>
            <person name="Andreopoulos B."/>
            <person name="LaButti K."/>
            <person name="Kuo A."/>
            <person name="Mondo S."/>
            <person name="Riley R."/>
            <person name="Otillar R."/>
            <person name="Haridas S."/>
            <person name="Lipzen A."/>
            <person name="Grimwood J."/>
            <person name="Schmutz J."/>
            <person name="Clum A."/>
            <person name="Reid I.D."/>
            <person name="Moisan M.C."/>
            <person name="Butler G."/>
            <person name="Nguyen T.T.M."/>
            <person name="Dewar K."/>
            <person name="Conant G."/>
            <person name="Drula E."/>
            <person name="Henrissat B."/>
            <person name="Hansel C."/>
            <person name="Singer S."/>
            <person name="Hutchinson M.I."/>
            <person name="de Vries R.P."/>
            <person name="Natvig D.O."/>
            <person name="Powell A.J."/>
            <person name="Tsang A."/>
            <person name="Grigoriev I.V."/>
        </authorList>
    </citation>
    <scope>NUCLEOTIDE SEQUENCE [LARGE SCALE GENOMIC DNA]</scope>
    <source>
        <strain evidence="3 4">CBS 494.80</strain>
    </source>
</reference>
<organism evidence="3 4">
    <name type="scientific">Oculimacula yallundae</name>
    <dbReference type="NCBI Taxonomy" id="86028"/>
    <lineage>
        <taxon>Eukaryota</taxon>
        <taxon>Fungi</taxon>
        <taxon>Dikarya</taxon>
        <taxon>Ascomycota</taxon>
        <taxon>Pezizomycotina</taxon>
        <taxon>Leotiomycetes</taxon>
        <taxon>Helotiales</taxon>
        <taxon>Ploettnerulaceae</taxon>
        <taxon>Oculimacula</taxon>
    </lineage>
</organism>
<protein>
    <recommendedName>
        <fullName evidence="2">LYR motif-containing protein Cup1-like N-terminal domain-containing protein</fullName>
    </recommendedName>
</protein>
<proteinExistence type="predicted"/>
<feature type="domain" description="LYR motif-containing protein Cup1-like N-terminal" evidence="2">
    <location>
        <begin position="27"/>
        <end position="119"/>
    </location>
</feature>
<comment type="caution">
    <text evidence="3">The sequence shown here is derived from an EMBL/GenBank/DDBJ whole genome shotgun (WGS) entry which is preliminary data.</text>
</comment>
<dbReference type="EMBL" id="JAZHXI010000006">
    <property type="protein sequence ID" value="KAL2070813.1"/>
    <property type="molecule type" value="Genomic_DNA"/>
</dbReference>
<feature type="compositionally biased region" description="Low complexity" evidence="1">
    <location>
        <begin position="300"/>
        <end position="315"/>
    </location>
</feature>
<evidence type="ECO:0000313" key="4">
    <source>
        <dbReference type="Proteomes" id="UP001595075"/>
    </source>
</evidence>
<evidence type="ECO:0000256" key="1">
    <source>
        <dbReference type="SAM" id="MobiDB-lite"/>
    </source>
</evidence>
<sequence>MVKITTIISKNSALVGRDLRFEALSSYRGLLRAATYLPDSLARKYAYNRIRSRFRASKEKAYGDGIAGRLKQKDFTIQRLTKARRTKKLLEDARDGDMDALKTVFLKVHGREGERKRWLLKHLIRPDEESLPKDASALKTFIDGEPPSFKKGTPDPKLLNFIRSQQANQPVDAHNGKIRQVQPKIPKENIWGRPLPLSLQKSQVHKWWVSTLEKLLPPIPRGEWERLRDLATGVLPIEEQPARRMPIIPAEEEVSEEEQSQKLLQYFQNPARSEIPTSLKTPAIESTSLEPKMHSANPFTETTTAAEAESSTAEAMLKEQRASRIKKKGKEMQLKKDKKKARQNEERQALELKKLEEKAKLAASLPNLSTVEKAEIRKRSLRRLYATIWSLTPTMAYNEVSKKWDIEWGGQRSRALEGAISKPTLAEEELFEGLGTFPRNLGPLKQNPNR</sequence>
<gene>
    <name evidence="3" type="ORF">VTL71DRAFT_13839</name>
</gene>
<feature type="region of interest" description="Disordered" evidence="1">
    <location>
        <begin position="287"/>
        <end position="346"/>
    </location>
</feature>
<dbReference type="Proteomes" id="UP001595075">
    <property type="component" value="Unassembled WGS sequence"/>
</dbReference>
<dbReference type="CDD" id="cd20273">
    <property type="entry name" value="Complex1_LYR_unchar"/>
    <property type="match status" value="1"/>
</dbReference>
<evidence type="ECO:0000259" key="2">
    <source>
        <dbReference type="Pfam" id="PF20263"/>
    </source>
</evidence>